<evidence type="ECO:0000313" key="1">
    <source>
        <dbReference type="EMBL" id="MBR7627682.1"/>
    </source>
</evidence>
<dbReference type="Proteomes" id="UP000675653">
    <property type="component" value="Unassembled WGS sequence"/>
</dbReference>
<dbReference type="Gene3D" id="3.40.50.1480">
    <property type="entry name" value="Adenosylhomocysteinase-like"/>
    <property type="match status" value="1"/>
</dbReference>
<comment type="caution">
    <text evidence="1">The sequence shown here is derived from an EMBL/GenBank/DDBJ whole genome shotgun (WGS) entry which is preliminary data.</text>
</comment>
<evidence type="ECO:0000313" key="2">
    <source>
        <dbReference type="Proteomes" id="UP000675653"/>
    </source>
</evidence>
<reference evidence="1 2" key="1">
    <citation type="submission" date="2021-04" db="EMBL/GenBank/DDBJ databases">
        <title>Draft Genome of Aeromonas popoffii ID682, isolated from a natural water source in Idaho.</title>
        <authorList>
            <person name="Testerman T."/>
            <person name="Graf J."/>
        </authorList>
    </citation>
    <scope>NUCLEOTIDE SEQUENCE [LARGE SCALE GENOMIC DNA]</scope>
    <source>
        <strain evidence="1 2">ID682</strain>
    </source>
</reference>
<dbReference type="RefSeq" id="WP_212512464.1">
    <property type="nucleotide sequence ID" value="NZ_CAWQDX010000041.1"/>
</dbReference>
<accession>A0ABS5GKL3</accession>
<sequence>MSKNVSHIRPHVTAYQIAGEDKELFVLSNANLVNLSAGDGNPIEIMDLGLALQTLSLERIALDAKSLTKTPQRVPYEIEMMVAELACEHWINH</sequence>
<name>A0ABS5GKL3_9GAMM</name>
<keyword evidence="2" id="KW-1185">Reference proteome</keyword>
<organism evidence="1 2">
    <name type="scientific">Aeromonas popoffii</name>
    <dbReference type="NCBI Taxonomy" id="70856"/>
    <lineage>
        <taxon>Bacteria</taxon>
        <taxon>Pseudomonadati</taxon>
        <taxon>Pseudomonadota</taxon>
        <taxon>Gammaproteobacteria</taxon>
        <taxon>Aeromonadales</taxon>
        <taxon>Aeromonadaceae</taxon>
        <taxon>Aeromonas</taxon>
    </lineage>
</organism>
<protein>
    <submittedName>
        <fullName evidence="1">Uncharacterized protein</fullName>
    </submittedName>
</protein>
<dbReference type="EMBL" id="JAGRZL010000002">
    <property type="protein sequence ID" value="MBR7627682.1"/>
    <property type="molecule type" value="Genomic_DNA"/>
</dbReference>
<dbReference type="InterPro" id="IPR042172">
    <property type="entry name" value="Adenosylhomocyst_ase-like_sf"/>
</dbReference>
<gene>
    <name evidence="1" type="ORF">KAT72_01175</name>
</gene>
<dbReference type="Gene3D" id="3.40.50.720">
    <property type="entry name" value="NAD(P)-binding Rossmann-like Domain"/>
    <property type="match status" value="1"/>
</dbReference>
<proteinExistence type="predicted"/>